<dbReference type="InterPro" id="IPR011006">
    <property type="entry name" value="CheY-like_superfamily"/>
</dbReference>
<dbReference type="PROSITE" id="PS50043">
    <property type="entry name" value="HTH_LUXR_2"/>
    <property type="match status" value="1"/>
</dbReference>
<gene>
    <name evidence="9" type="ORF">V6617_16955</name>
</gene>
<dbReference type="CDD" id="cd17574">
    <property type="entry name" value="REC_OmpR"/>
    <property type="match status" value="1"/>
</dbReference>
<dbReference type="SMART" id="SM00448">
    <property type="entry name" value="REC"/>
    <property type="match status" value="1"/>
</dbReference>
<dbReference type="Gene3D" id="3.40.50.2300">
    <property type="match status" value="1"/>
</dbReference>
<dbReference type="PRINTS" id="PR00038">
    <property type="entry name" value="HTHLUXR"/>
</dbReference>
<dbReference type="RefSeq" id="WP_338608097.1">
    <property type="nucleotide sequence ID" value="NZ_CP146275.1"/>
</dbReference>
<accession>A0ABZ2I0B5</accession>
<dbReference type="PROSITE" id="PS00622">
    <property type="entry name" value="HTH_LUXR_1"/>
    <property type="match status" value="1"/>
</dbReference>
<keyword evidence="3" id="KW-0805">Transcription regulation</keyword>
<evidence type="ECO:0000256" key="1">
    <source>
        <dbReference type="ARBA" id="ARBA00022553"/>
    </source>
</evidence>
<dbReference type="SUPFAM" id="SSF52172">
    <property type="entry name" value="CheY-like"/>
    <property type="match status" value="1"/>
</dbReference>
<dbReference type="Proteomes" id="UP001369958">
    <property type="component" value="Chromosome"/>
</dbReference>
<dbReference type="PROSITE" id="PS50110">
    <property type="entry name" value="RESPONSE_REGULATORY"/>
    <property type="match status" value="1"/>
</dbReference>
<dbReference type="EMBL" id="CP146275">
    <property type="protein sequence ID" value="WWT32675.1"/>
    <property type="molecule type" value="Genomic_DNA"/>
</dbReference>
<name>A0ABZ2I0B5_9HYPH</name>
<organism evidence="9 10">
    <name type="scientific">Pelagibacterium nitratireducens</name>
    <dbReference type="NCBI Taxonomy" id="1046114"/>
    <lineage>
        <taxon>Bacteria</taxon>
        <taxon>Pseudomonadati</taxon>
        <taxon>Pseudomonadota</taxon>
        <taxon>Alphaproteobacteria</taxon>
        <taxon>Hyphomicrobiales</taxon>
        <taxon>Devosiaceae</taxon>
        <taxon>Pelagibacterium</taxon>
    </lineage>
</organism>
<evidence type="ECO:0000259" key="8">
    <source>
        <dbReference type="PROSITE" id="PS50110"/>
    </source>
</evidence>
<dbReference type="InterPro" id="IPR039420">
    <property type="entry name" value="WalR-like"/>
</dbReference>
<evidence type="ECO:0000313" key="10">
    <source>
        <dbReference type="Proteomes" id="UP001369958"/>
    </source>
</evidence>
<evidence type="ECO:0000256" key="2">
    <source>
        <dbReference type="ARBA" id="ARBA00023012"/>
    </source>
</evidence>
<dbReference type="InterPro" id="IPR000792">
    <property type="entry name" value="Tscrpt_reg_LuxR_C"/>
</dbReference>
<dbReference type="Pfam" id="PF00072">
    <property type="entry name" value="Response_reg"/>
    <property type="match status" value="1"/>
</dbReference>
<dbReference type="PANTHER" id="PTHR48111">
    <property type="entry name" value="REGULATOR OF RPOS"/>
    <property type="match status" value="1"/>
</dbReference>
<dbReference type="InterPro" id="IPR016032">
    <property type="entry name" value="Sig_transdc_resp-reg_C-effctor"/>
</dbReference>
<feature type="domain" description="Response regulatory" evidence="8">
    <location>
        <begin position="11"/>
        <end position="128"/>
    </location>
</feature>
<evidence type="ECO:0000256" key="3">
    <source>
        <dbReference type="ARBA" id="ARBA00023015"/>
    </source>
</evidence>
<proteinExistence type="predicted"/>
<dbReference type="SUPFAM" id="SSF46894">
    <property type="entry name" value="C-terminal effector domain of the bipartite response regulators"/>
    <property type="match status" value="1"/>
</dbReference>
<dbReference type="Pfam" id="PF00196">
    <property type="entry name" value="GerE"/>
    <property type="match status" value="1"/>
</dbReference>
<evidence type="ECO:0000259" key="7">
    <source>
        <dbReference type="PROSITE" id="PS50043"/>
    </source>
</evidence>
<evidence type="ECO:0000256" key="4">
    <source>
        <dbReference type="ARBA" id="ARBA00023125"/>
    </source>
</evidence>
<keyword evidence="2" id="KW-0902">Two-component regulatory system</keyword>
<feature type="modified residue" description="4-aspartylphosphate" evidence="6">
    <location>
        <position position="60"/>
    </location>
</feature>
<evidence type="ECO:0000313" key="9">
    <source>
        <dbReference type="EMBL" id="WWT32675.1"/>
    </source>
</evidence>
<keyword evidence="10" id="KW-1185">Reference proteome</keyword>
<dbReference type="Gene3D" id="1.10.10.10">
    <property type="entry name" value="Winged helix-like DNA-binding domain superfamily/Winged helix DNA-binding domain"/>
    <property type="match status" value="1"/>
</dbReference>
<dbReference type="PANTHER" id="PTHR48111:SF1">
    <property type="entry name" value="TWO-COMPONENT RESPONSE REGULATOR ORR33"/>
    <property type="match status" value="1"/>
</dbReference>
<evidence type="ECO:0000256" key="6">
    <source>
        <dbReference type="PROSITE-ProRule" id="PRU00169"/>
    </source>
</evidence>
<dbReference type="SMART" id="SM00421">
    <property type="entry name" value="HTH_LUXR"/>
    <property type="match status" value="1"/>
</dbReference>
<dbReference type="CDD" id="cd06170">
    <property type="entry name" value="LuxR_C_like"/>
    <property type="match status" value="1"/>
</dbReference>
<reference evidence="9 10" key="1">
    <citation type="submission" date="2024-02" db="EMBL/GenBank/DDBJ databases">
        <title>Complete genome sequence of Pelagibacterium nitratireducens ZH15.</title>
        <authorList>
            <person name="Zhao L.H."/>
        </authorList>
    </citation>
    <scope>NUCLEOTIDE SEQUENCE [LARGE SCALE GENOMIC DNA]</scope>
    <source>
        <strain evidence="9 10">ZH15</strain>
    </source>
</reference>
<keyword evidence="5" id="KW-0804">Transcription</keyword>
<evidence type="ECO:0000256" key="5">
    <source>
        <dbReference type="ARBA" id="ARBA00023163"/>
    </source>
</evidence>
<sequence>MIESASRVKKAILCIEDEDHLRQDLIEELSAAGYAAFGASDGREALAVLESRKPDLILCDISMPHLDGFTFLDTVRANRPDLADVPLVFLTALDQRQSVIAGKLAGADDYLVKPIDYDLLLATIKARLGQVERMDQKAERNIAALRKALSSPAAERRSGIERILDMLSFGVVVASRSRITFVNRAAMEMEDPNDSLIAGGALRAGSAVLNTELKALVETACAAAAGGEDFLASHCVSRQSSPQDLLLTVCSLPEPGPPGSPEHLAVIFISDPSRRPDVSNVVLADLFGLTPTEAEVARALASGRRTDEIARDMAISATTVAFHLRNLFDKTGTRRQADLVALILTGLASIGPAQVPSRAAV</sequence>
<protein>
    <submittedName>
        <fullName evidence="9">Response regulator</fullName>
    </submittedName>
</protein>
<keyword evidence="1 6" id="KW-0597">Phosphoprotein</keyword>
<feature type="domain" description="HTH luxR-type" evidence="7">
    <location>
        <begin position="282"/>
        <end position="347"/>
    </location>
</feature>
<dbReference type="InterPro" id="IPR036388">
    <property type="entry name" value="WH-like_DNA-bd_sf"/>
</dbReference>
<dbReference type="InterPro" id="IPR001789">
    <property type="entry name" value="Sig_transdc_resp-reg_receiver"/>
</dbReference>
<keyword evidence="4" id="KW-0238">DNA-binding</keyword>